<evidence type="ECO:0000313" key="1">
    <source>
        <dbReference type="EMBL" id="KAI5668209.1"/>
    </source>
</evidence>
<organism evidence="1 2">
    <name type="scientific">Catharanthus roseus</name>
    <name type="common">Madagascar periwinkle</name>
    <name type="synonym">Vinca rosea</name>
    <dbReference type="NCBI Taxonomy" id="4058"/>
    <lineage>
        <taxon>Eukaryota</taxon>
        <taxon>Viridiplantae</taxon>
        <taxon>Streptophyta</taxon>
        <taxon>Embryophyta</taxon>
        <taxon>Tracheophyta</taxon>
        <taxon>Spermatophyta</taxon>
        <taxon>Magnoliopsida</taxon>
        <taxon>eudicotyledons</taxon>
        <taxon>Gunneridae</taxon>
        <taxon>Pentapetalae</taxon>
        <taxon>asterids</taxon>
        <taxon>lamiids</taxon>
        <taxon>Gentianales</taxon>
        <taxon>Apocynaceae</taxon>
        <taxon>Rauvolfioideae</taxon>
        <taxon>Vinceae</taxon>
        <taxon>Catharanthinae</taxon>
        <taxon>Catharanthus</taxon>
    </lineage>
</organism>
<gene>
    <name evidence="1" type="ORF">M9H77_18062</name>
</gene>
<protein>
    <submittedName>
        <fullName evidence="1">Uncharacterized protein</fullName>
    </submittedName>
</protein>
<dbReference type="Proteomes" id="UP001060085">
    <property type="component" value="Linkage Group LG04"/>
</dbReference>
<dbReference type="EMBL" id="CM044704">
    <property type="protein sequence ID" value="KAI5668209.1"/>
    <property type="molecule type" value="Genomic_DNA"/>
</dbReference>
<evidence type="ECO:0000313" key="2">
    <source>
        <dbReference type="Proteomes" id="UP001060085"/>
    </source>
</evidence>
<sequence length="214" mass="23659">MASTESSAYSSRALIEPNAETDAAGLSTPVLRPSSRRNSSFSSSPSFSSNSSSGSFSFQDSYDSLFSPNTPLRFSSGIPFSWEQIPGIPKNGTPRKLKEFSSQSDLLPLPPAGNSNSLRKNGQNRGEDHHISPKKYNTNESFRKDPFFAALVECSKDDSIGDFWKSSSKVSKTLSDRFGFINMYTSCKRTCTVSESIVYLPRSRAYNMLNRRPT</sequence>
<comment type="caution">
    <text evidence="1">The sequence shown here is derived from an EMBL/GenBank/DDBJ whole genome shotgun (WGS) entry which is preliminary data.</text>
</comment>
<keyword evidence="2" id="KW-1185">Reference proteome</keyword>
<accession>A0ACC0B6D6</accession>
<proteinExistence type="predicted"/>
<reference evidence="2" key="1">
    <citation type="journal article" date="2023" name="Nat. Plants">
        <title>Single-cell RNA sequencing provides a high-resolution roadmap for understanding the multicellular compartmentation of specialized metabolism.</title>
        <authorList>
            <person name="Sun S."/>
            <person name="Shen X."/>
            <person name="Li Y."/>
            <person name="Li Y."/>
            <person name="Wang S."/>
            <person name="Li R."/>
            <person name="Zhang H."/>
            <person name="Shen G."/>
            <person name="Guo B."/>
            <person name="Wei J."/>
            <person name="Xu J."/>
            <person name="St-Pierre B."/>
            <person name="Chen S."/>
            <person name="Sun C."/>
        </authorList>
    </citation>
    <scope>NUCLEOTIDE SEQUENCE [LARGE SCALE GENOMIC DNA]</scope>
</reference>
<name>A0ACC0B6D6_CATRO</name>